<dbReference type="PANTHER" id="PTHR36932:SF1">
    <property type="entry name" value="CAPSULAR POLYSACCHARIDE BIOSYNTHESIS PROTEIN"/>
    <property type="match status" value="1"/>
</dbReference>
<dbReference type="Proteomes" id="UP000199608">
    <property type="component" value="Unassembled WGS sequence"/>
</dbReference>
<dbReference type="InterPro" id="IPR053158">
    <property type="entry name" value="CapK_Type1_Caps_Biosynth"/>
</dbReference>
<accession>A0A1H2EPT8</accession>
<dbReference type="EMBL" id="FNLL01000003">
    <property type="protein sequence ID" value="SDT97064.1"/>
    <property type="molecule type" value="Genomic_DNA"/>
</dbReference>
<dbReference type="GO" id="GO:0016874">
    <property type="term" value="F:ligase activity"/>
    <property type="evidence" value="ECO:0007669"/>
    <property type="project" value="UniProtKB-KW"/>
</dbReference>
<sequence length="454" mass="51819">MYNKIVKHLIFPLHEKILGRDTFKFLDQLSKEQYLPEKEIKALQFRKLKELLMHSQKNIPFYAERFAAAGFDPEKMKCIEEIKVLPLLSKEEIRQNLEDMKWNDSPGGLHRYNTGGSSGKPLVFYFDRRRQAYDAAARALTHQWWDVDVGDKELYLWGSPLEITKQDKLKDFRDKITNDLLISAFEISEQQIPDMVRKIKKFKPKCVFGYPSTIALFCKMAGKKGYDLANEGIKVVFSTAEVLYDGQRKSIGLYFGGVPVVDCYGSREGGFVCQECKEGKYHVVDSNYIIEYLKDGKDVGPGEDGEVVLTHLDAWGMPFVRYRTGDVAQPGESGCACGRTWSIVQNIQGRTTDFVVTPDGRWQHALSVIYVVRDIEGVDEFKILQHSVDDIEVLLKIHDNLYPGDGEQRIVTGFKKRMGDSVDVRVTLTDSIPRDASGKYRYVVSKVGAFNKEM</sequence>
<dbReference type="AlphaFoldDB" id="A0A1H2EPT8"/>
<dbReference type="RefSeq" id="WP_092231729.1">
    <property type="nucleotide sequence ID" value="NZ_FNLL01000003.1"/>
</dbReference>
<dbReference type="InterPro" id="IPR042099">
    <property type="entry name" value="ANL_N_sf"/>
</dbReference>
<organism evidence="1 2">
    <name type="scientific">Desulfobacula phenolica</name>
    <dbReference type="NCBI Taxonomy" id="90732"/>
    <lineage>
        <taxon>Bacteria</taxon>
        <taxon>Pseudomonadati</taxon>
        <taxon>Thermodesulfobacteriota</taxon>
        <taxon>Desulfobacteria</taxon>
        <taxon>Desulfobacterales</taxon>
        <taxon>Desulfobacteraceae</taxon>
        <taxon>Desulfobacula</taxon>
    </lineage>
</organism>
<name>A0A1H2EPT8_9BACT</name>
<evidence type="ECO:0000313" key="2">
    <source>
        <dbReference type="Proteomes" id="UP000199608"/>
    </source>
</evidence>
<dbReference type="SUPFAM" id="SSF56801">
    <property type="entry name" value="Acetyl-CoA synthetase-like"/>
    <property type="match status" value="1"/>
</dbReference>
<keyword evidence="1" id="KW-0436">Ligase</keyword>
<gene>
    <name evidence="1" type="ORF">SAMN04487931_103274</name>
</gene>
<protein>
    <submittedName>
        <fullName evidence="1">Phenylacetate-CoA ligase</fullName>
    </submittedName>
</protein>
<proteinExistence type="predicted"/>
<dbReference type="PANTHER" id="PTHR36932">
    <property type="entry name" value="CAPSULAR POLYSACCHARIDE BIOSYNTHESIS PROTEIN"/>
    <property type="match status" value="1"/>
</dbReference>
<dbReference type="Gene3D" id="3.40.50.12780">
    <property type="entry name" value="N-terminal domain of ligase-like"/>
    <property type="match status" value="1"/>
</dbReference>
<keyword evidence="2" id="KW-1185">Reference proteome</keyword>
<evidence type="ECO:0000313" key="1">
    <source>
        <dbReference type="EMBL" id="SDT97064.1"/>
    </source>
</evidence>
<reference evidence="2" key="1">
    <citation type="submission" date="2016-10" db="EMBL/GenBank/DDBJ databases">
        <authorList>
            <person name="Varghese N."/>
            <person name="Submissions S."/>
        </authorList>
    </citation>
    <scope>NUCLEOTIDE SEQUENCE [LARGE SCALE GENOMIC DNA]</scope>
    <source>
        <strain evidence="2">DSM 3384</strain>
    </source>
</reference>